<keyword evidence="2" id="KW-0812">Transmembrane</keyword>
<gene>
    <name evidence="3" type="ORF">I7V27_12630</name>
</gene>
<evidence type="ECO:0000256" key="2">
    <source>
        <dbReference type="SAM" id="Phobius"/>
    </source>
</evidence>
<dbReference type="EMBL" id="JAENMS010000005">
    <property type="protein sequence ID" value="MBL5935283.1"/>
    <property type="molecule type" value="Genomic_DNA"/>
</dbReference>
<feature type="transmembrane region" description="Helical" evidence="2">
    <location>
        <begin position="373"/>
        <end position="396"/>
    </location>
</feature>
<reference evidence="3" key="1">
    <citation type="submission" date="2020-12" db="EMBL/GenBank/DDBJ databases">
        <title>Draft genome sequence of Enterobacter spp., Lelliottia spp. and Serratia spp. isolated from drinking water reservoirs and lakes.</title>
        <authorList>
            <person name="Reitter C."/>
            <person name="Neuhaus K."/>
            <person name="Huegler M."/>
        </authorList>
    </citation>
    <scope>NUCLEOTIDE SEQUENCE</scope>
    <source>
        <strain evidence="3">TZW15</strain>
    </source>
</reference>
<sequence length="523" mass="59717">MSATKFDWGEELHQTVVKSLTTSFGLDFLLLNDQQGGDVDTIHNVRHGIYATAAERQRFEQRETYDSHHYHSHEKYIANNREGKRQHEAGTLTDTYTGERFTANDKKNLDHIISAHEIHNDAGRILAGQDGANLANDATNLAFTSETLNKSKKAKTMNDFLENLKKQHYLIKSEIAELRSKPMLSEQEKKQLNKLENKAAADFERMKKADEKARTKYEHTVNKSYYGSSKFAKNVTSAALSNGFRMGARQMLGLILAETWFEFREHIPMIFNNHRHEFNASDFLSDIADALRVVWERMRTKFHTFLTNFRDGAIGGILSSATTTLFNIFYTTRKIMVRLIREIWSSLVQAFKLMVFNPEKLSPGQLAKAVSKLIAAAVALATGVIINEALANMFLFPFGPELAAFFGTLATGMLTLVMNYYLEHGALMKKLWQLLDTFKDKFQNALEYYQYVNVELDRYILELAALEFSTDAPELEKFSQHLIAVNSEVERGLLLQIEAERRNIHLPFEAGNTSSVRDWLSKL</sequence>
<feature type="transmembrane region" description="Helical" evidence="2">
    <location>
        <begin position="312"/>
        <end position="331"/>
    </location>
</feature>
<feature type="coiled-coil region" evidence="1">
    <location>
        <begin position="161"/>
        <end position="212"/>
    </location>
</feature>
<keyword evidence="2" id="KW-0472">Membrane</keyword>
<name>A0AAP2AEB6_LELAM</name>
<dbReference type="RefSeq" id="WP_202665874.1">
    <property type="nucleotide sequence ID" value="NZ_JAENMR010000005.1"/>
</dbReference>
<accession>A0AAP2AEB6</accession>
<dbReference type="Proteomes" id="UP000653275">
    <property type="component" value="Unassembled WGS sequence"/>
</dbReference>
<keyword evidence="2" id="KW-1133">Transmembrane helix</keyword>
<feature type="transmembrane region" description="Helical" evidence="2">
    <location>
        <begin position="402"/>
        <end position="422"/>
    </location>
</feature>
<evidence type="ECO:0000313" key="4">
    <source>
        <dbReference type="Proteomes" id="UP000653275"/>
    </source>
</evidence>
<dbReference type="AlphaFoldDB" id="A0AAP2AEB6"/>
<protein>
    <submittedName>
        <fullName evidence="3">Cobalamin adenosyltransferase</fullName>
    </submittedName>
</protein>
<organism evidence="3 4">
    <name type="scientific">Lelliottia amnigena</name>
    <name type="common">Enterobacter amnigenus</name>
    <dbReference type="NCBI Taxonomy" id="61646"/>
    <lineage>
        <taxon>Bacteria</taxon>
        <taxon>Pseudomonadati</taxon>
        <taxon>Pseudomonadota</taxon>
        <taxon>Gammaproteobacteria</taxon>
        <taxon>Enterobacterales</taxon>
        <taxon>Enterobacteriaceae</taxon>
        <taxon>Lelliottia</taxon>
    </lineage>
</organism>
<evidence type="ECO:0000313" key="3">
    <source>
        <dbReference type="EMBL" id="MBL5935283.1"/>
    </source>
</evidence>
<keyword evidence="1" id="KW-0175">Coiled coil</keyword>
<comment type="caution">
    <text evidence="3">The sequence shown here is derived from an EMBL/GenBank/DDBJ whole genome shotgun (WGS) entry which is preliminary data.</text>
</comment>
<evidence type="ECO:0000256" key="1">
    <source>
        <dbReference type="SAM" id="Coils"/>
    </source>
</evidence>
<proteinExistence type="predicted"/>